<dbReference type="InterPro" id="IPR013766">
    <property type="entry name" value="Thioredoxin_domain"/>
</dbReference>
<evidence type="ECO:0000256" key="4">
    <source>
        <dbReference type="ARBA" id="ARBA00023284"/>
    </source>
</evidence>
<keyword evidence="3" id="KW-1015">Disulfide bond</keyword>
<name>A0A517SNB2_9BACT</name>
<protein>
    <submittedName>
        <fullName evidence="7">Thiol-disulfide oxidoreductase</fullName>
    </submittedName>
</protein>
<feature type="region of interest" description="Disordered" evidence="5">
    <location>
        <begin position="67"/>
        <end position="171"/>
    </location>
</feature>
<evidence type="ECO:0000256" key="2">
    <source>
        <dbReference type="ARBA" id="ARBA00022748"/>
    </source>
</evidence>
<gene>
    <name evidence="7" type="ORF">SV7mr_00910</name>
</gene>
<evidence type="ECO:0000313" key="8">
    <source>
        <dbReference type="Proteomes" id="UP000315003"/>
    </source>
</evidence>
<dbReference type="InterPro" id="IPR050553">
    <property type="entry name" value="Thioredoxin_ResA/DsbE_sf"/>
</dbReference>
<dbReference type="OrthoDB" id="261812at2"/>
<dbReference type="PROSITE" id="PS51352">
    <property type="entry name" value="THIOREDOXIN_2"/>
    <property type="match status" value="1"/>
</dbReference>
<sequence length="315" mass="33184">MMTRLHSSPAWARGPSWAASPAKLLSSKNSTNKPTGQTSGSSISVIRHFSLILGIAGILFVSGCGADKSPDETTPPKESPTAEADRTTDQPAPGIDMPASEPAASTENDATDAPADSEFALPPSGDMPAKDPAPADDPVPSGGGIELPELNGPQNATGSTESTSSTGELNLQITPWEEIQKAVTSTGKITVVDLWSTACDPCLKEFPGLVRLNLEHGEEVSCFAVSLDFDGRKTAPPESYQEAITEFLTKNKATFPNYICATDSDSMYDALDIPSIPVVMIYDADGKLIKKFVDAGDTAGFGYEKDVIPFVQSLL</sequence>
<evidence type="ECO:0000256" key="3">
    <source>
        <dbReference type="ARBA" id="ARBA00023157"/>
    </source>
</evidence>
<feature type="compositionally biased region" description="Low complexity" evidence="5">
    <location>
        <begin position="157"/>
        <end position="168"/>
    </location>
</feature>
<organism evidence="7 8">
    <name type="scientific">Stieleria bergensis</name>
    <dbReference type="NCBI Taxonomy" id="2528025"/>
    <lineage>
        <taxon>Bacteria</taxon>
        <taxon>Pseudomonadati</taxon>
        <taxon>Planctomycetota</taxon>
        <taxon>Planctomycetia</taxon>
        <taxon>Pirellulales</taxon>
        <taxon>Pirellulaceae</taxon>
        <taxon>Stieleria</taxon>
    </lineage>
</organism>
<dbReference type="Gene3D" id="3.40.30.10">
    <property type="entry name" value="Glutaredoxin"/>
    <property type="match status" value="1"/>
</dbReference>
<evidence type="ECO:0000256" key="1">
    <source>
        <dbReference type="ARBA" id="ARBA00004196"/>
    </source>
</evidence>
<dbReference type="InterPro" id="IPR036249">
    <property type="entry name" value="Thioredoxin-like_sf"/>
</dbReference>
<feature type="compositionally biased region" description="Low complexity" evidence="5">
    <location>
        <begin position="126"/>
        <end position="140"/>
    </location>
</feature>
<evidence type="ECO:0000259" key="6">
    <source>
        <dbReference type="PROSITE" id="PS51352"/>
    </source>
</evidence>
<dbReference type="SUPFAM" id="SSF52833">
    <property type="entry name" value="Thioredoxin-like"/>
    <property type="match status" value="1"/>
</dbReference>
<accession>A0A517SNB2</accession>
<dbReference type="CDD" id="cd02966">
    <property type="entry name" value="TlpA_like_family"/>
    <property type="match status" value="1"/>
</dbReference>
<comment type="subcellular location">
    <subcellularLocation>
        <location evidence="1">Cell envelope</location>
    </subcellularLocation>
</comment>
<evidence type="ECO:0000256" key="5">
    <source>
        <dbReference type="SAM" id="MobiDB-lite"/>
    </source>
</evidence>
<proteinExistence type="predicted"/>
<dbReference type="EMBL" id="CP036272">
    <property type="protein sequence ID" value="QDT57608.1"/>
    <property type="molecule type" value="Genomic_DNA"/>
</dbReference>
<dbReference type="PANTHER" id="PTHR42852:SF6">
    <property type="entry name" value="THIOL:DISULFIDE INTERCHANGE PROTEIN DSBE"/>
    <property type="match status" value="1"/>
</dbReference>
<keyword evidence="2" id="KW-0201">Cytochrome c-type biogenesis</keyword>
<dbReference type="GO" id="GO:0017004">
    <property type="term" value="P:cytochrome complex assembly"/>
    <property type="evidence" value="ECO:0007669"/>
    <property type="project" value="UniProtKB-KW"/>
</dbReference>
<dbReference type="PANTHER" id="PTHR42852">
    <property type="entry name" value="THIOL:DISULFIDE INTERCHANGE PROTEIN DSBE"/>
    <property type="match status" value="1"/>
</dbReference>
<keyword evidence="8" id="KW-1185">Reference proteome</keyword>
<dbReference type="AlphaFoldDB" id="A0A517SNB2"/>
<dbReference type="GO" id="GO:0030313">
    <property type="term" value="C:cell envelope"/>
    <property type="evidence" value="ECO:0007669"/>
    <property type="project" value="UniProtKB-SubCell"/>
</dbReference>
<keyword evidence="4" id="KW-0676">Redox-active center</keyword>
<dbReference type="Proteomes" id="UP000315003">
    <property type="component" value="Chromosome"/>
</dbReference>
<dbReference type="RefSeq" id="WP_145268206.1">
    <property type="nucleotide sequence ID" value="NZ_CP036272.1"/>
</dbReference>
<feature type="domain" description="Thioredoxin" evidence="6">
    <location>
        <begin position="150"/>
        <end position="315"/>
    </location>
</feature>
<evidence type="ECO:0000313" key="7">
    <source>
        <dbReference type="EMBL" id="QDT57608.1"/>
    </source>
</evidence>
<reference evidence="7 8" key="1">
    <citation type="submission" date="2019-02" db="EMBL/GenBank/DDBJ databases">
        <title>Deep-cultivation of Planctomycetes and their phenomic and genomic characterization uncovers novel biology.</title>
        <authorList>
            <person name="Wiegand S."/>
            <person name="Jogler M."/>
            <person name="Boedeker C."/>
            <person name="Pinto D."/>
            <person name="Vollmers J."/>
            <person name="Rivas-Marin E."/>
            <person name="Kohn T."/>
            <person name="Peeters S.H."/>
            <person name="Heuer A."/>
            <person name="Rast P."/>
            <person name="Oberbeckmann S."/>
            <person name="Bunk B."/>
            <person name="Jeske O."/>
            <person name="Meyerdierks A."/>
            <person name="Storesund J.E."/>
            <person name="Kallscheuer N."/>
            <person name="Luecker S."/>
            <person name="Lage O.M."/>
            <person name="Pohl T."/>
            <person name="Merkel B.J."/>
            <person name="Hornburger P."/>
            <person name="Mueller R.-W."/>
            <person name="Bruemmer F."/>
            <person name="Labrenz M."/>
            <person name="Spormann A.M."/>
            <person name="Op den Camp H."/>
            <person name="Overmann J."/>
            <person name="Amann R."/>
            <person name="Jetten M.S.M."/>
            <person name="Mascher T."/>
            <person name="Medema M.H."/>
            <person name="Devos D.P."/>
            <person name="Kaster A.-K."/>
            <person name="Ovreas L."/>
            <person name="Rohde M."/>
            <person name="Galperin M.Y."/>
            <person name="Jogler C."/>
        </authorList>
    </citation>
    <scope>NUCLEOTIDE SEQUENCE [LARGE SCALE GENOMIC DNA]</scope>
    <source>
        <strain evidence="7 8">SV_7m_r</strain>
    </source>
</reference>